<evidence type="ECO:0000313" key="1">
    <source>
        <dbReference type="EMBL" id="KAK0629808.1"/>
    </source>
</evidence>
<sequence length="81" mass="9668">MMGKRESGGKRTRESVCYRTIFFVIPCFFEVHTTVHILQPHNTYFYIYTYLHTYIQCPIITSLPCRCYFVYTVCRRHCGLG</sequence>
<dbReference type="Proteomes" id="UP001174934">
    <property type="component" value="Unassembled WGS sequence"/>
</dbReference>
<gene>
    <name evidence="1" type="ORF">B0T17DRAFT_199602</name>
</gene>
<dbReference type="EMBL" id="JAULSR010000002">
    <property type="protein sequence ID" value="KAK0629808.1"/>
    <property type="molecule type" value="Genomic_DNA"/>
</dbReference>
<dbReference type="AlphaFoldDB" id="A0AA39X9K1"/>
<name>A0AA39X9K1_9PEZI</name>
<comment type="caution">
    <text evidence="1">The sequence shown here is derived from an EMBL/GenBank/DDBJ whole genome shotgun (WGS) entry which is preliminary data.</text>
</comment>
<reference evidence="1" key="1">
    <citation type="submission" date="2023-06" db="EMBL/GenBank/DDBJ databases">
        <title>Genome-scale phylogeny and comparative genomics of the fungal order Sordariales.</title>
        <authorList>
            <consortium name="Lawrence Berkeley National Laboratory"/>
            <person name="Hensen N."/>
            <person name="Bonometti L."/>
            <person name="Westerberg I."/>
            <person name="Brannstrom I.O."/>
            <person name="Guillou S."/>
            <person name="Cros-Aarteil S."/>
            <person name="Calhoun S."/>
            <person name="Haridas S."/>
            <person name="Kuo A."/>
            <person name="Mondo S."/>
            <person name="Pangilinan J."/>
            <person name="Riley R."/>
            <person name="LaButti K."/>
            <person name="Andreopoulos B."/>
            <person name="Lipzen A."/>
            <person name="Chen C."/>
            <person name="Yanf M."/>
            <person name="Daum C."/>
            <person name="Ng V."/>
            <person name="Clum A."/>
            <person name="Steindorff A."/>
            <person name="Ohm R."/>
            <person name="Martin F."/>
            <person name="Silar P."/>
            <person name="Natvig D."/>
            <person name="Lalanne C."/>
            <person name="Gautier V."/>
            <person name="Ament-velasquez S.L."/>
            <person name="Kruys A."/>
            <person name="Hutchinson M.I."/>
            <person name="Powell A.J."/>
            <person name="Barry K."/>
            <person name="Miller A.N."/>
            <person name="Grigoriev I.V."/>
            <person name="Debuchy R."/>
            <person name="Gladieux P."/>
            <person name="Thoren M.H."/>
            <person name="Johannesson H."/>
        </authorList>
    </citation>
    <scope>NUCLEOTIDE SEQUENCE</scope>
    <source>
        <strain evidence="1">SMH3391-2</strain>
    </source>
</reference>
<proteinExistence type="predicted"/>
<evidence type="ECO:0000313" key="2">
    <source>
        <dbReference type="Proteomes" id="UP001174934"/>
    </source>
</evidence>
<organism evidence="1 2">
    <name type="scientific">Bombardia bombarda</name>
    <dbReference type="NCBI Taxonomy" id="252184"/>
    <lineage>
        <taxon>Eukaryota</taxon>
        <taxon>Fungi</taxon>
        <taxon>Dikarya</taxon>
        <taxon>Ascomycota</taxon>
        <taxon>Pezizomycotina</taxon>
        <taxon>Sordariomycetes</taxon>
        <taxon>Sordariomycetidae</taxon>
        <taxon>Sordariales</taxon>
        <taxon>Lasiosphaeriaceae</taxon>
        <taxon>Bombardia</taxon>
    </lineage>
</organism>
<accession>A0AA39X9K1</accession>
<keyword evidence="2" id="KW-1185">Reference proteome</keyword>
<protein>
    <submittedName>
        <fullName evidence="1">Uncharacterized protein</fullName>
    </submittedName>
</protein>